<proteinExistence type="predicted"/>
<sequence>MLPGKKARIGKTFASLLYHQITITQQIVSELEKLYSAPHLPKTGSASGSEFVGKYERDGETGMESICESDRYNIFTARTKRPAITISIGYARACFARATTCLVTTLRMEQAMAADWINFLSIRSRIAEVPLRRRCGFVVGYLRLSDENDKIDASALPGDLNDIVYVRLRRIERESQSVLSSEQNFYYSKAQASPRTLVKFI</sequence>
<dbReference type="EMBL" id="NCKW01004980">
    <property type="protein sequence ID" value="POM73884.1"/>
    <property type="molecule type" value="Genomic_DNA"/>
</dbReference>
<protein>
    <submittedName>
        <fullName evidence="1">Uncharacterized protein</fullName>
    </submittedName>
</protein>
<dbReference type="Proteomes" id="UP000237271">
    <property type="component" value="Unassembled WGS sequence"/>
</dbReference>
<organism evidence="1 2">
    <name type="scientific">Phytophthora palmivora</name>
    <dbReference type="NCBI Taxonomy" id="4796"/>
    <lineage>
        <taxon>Eukaryota</taxon>
        <taxon>Sar</taxon>
        <taxon>Stramenopiles</taxon>
        <taxon>Oomycota</taxon>
        <taxon>Peronosporomycetes</taxon>
        <taxon>Peronosporales</taxon>
        <taxon>Peronosporaceae</taxon>
        <taxon>Phytophthora</taxon>
    </lineage>
</organism>
<dbReference type="OrthoDB" id="10658606at2759"/>
<reference evidence="1 2" key="1">
    <citation type="journal article" date="2017" name="Genome Biol. Evol.">
        <title>Phytophthora megakarya and P. palmivora, closely related causal agents of cacao black pod rot, underwent increases in genome sizes and gene numbers by different mechanisms.</title>
        <authorList>
            <person name="Ali S.S."/>
            <person name="Shao J."/>
            <person name="Lary D.J."/>
            <person name="Kronmiller B."/>
            <person name="Shen D."/>
            <person name="Strem M.D."/>
            <person name="Amoako-Attah I."/>
            <person name="Akrofi A.Y."/>
            <person name="Begoude B.A."/>
            <person name="Ten Hoopen G.M."/>
            <person name="Coulibaly K."/>
            <person name="Kebe B.I."/>
            <person name="Melnick R.L."/>
            <person name="Guiltinan M.J."/>
            <person name="Tyler B.M."/>
            <person name="Meinhardt L.W."/>
            <person name="Bailey B.A."/>
        </authorList>
    </citation>
    <scope>NUCLEOTIDE SEQUENCE [LARGE SCALE GENOMIC DNA]</scope>
    <source>
        <strain evidence="2">sbr112.9</strain>
    </source>
</reference>
<evidence type="ECO:0000313" key="2">
    <source>
        <dbReference type="Proteomes" id="UP000237271"/>
    </source>
</evidence>
<gene>
    <name evidence="1" type="ORF">PHPALM_9222</name>
</gene>
<accession>A0A2P4Y7U1</accession>
<evidence type="ECO:0000313" key="1">
    <source>
        <dbReference type="EMBL" id="POM73884.1"/>
    </source>
</evidence>
<dbReference type="AlphaFoldDB" id="A0A2P4Y7U1"/>
<keyword evidence="2" id="KW-1185">Reference proteome</keyword>
<name>A0A2P4Y7U1_9STRA</name>
<comment type="caution">
    <text evidence="1">The sequence shown here is derived from an EMBL/GenBank/DDBJ whole genome shotgun (WGS) entry which is preliminary data.</text>
</comment>